<evidence type="ECO:0000313" key="1">
    <source>
        <dbReference type="EMBL" id="MCI4684149.1"/>
    </source>
</evidence>
<comment type="caution">
    <text evidence="1">The sequence shown here is derived from an EMBL/GenBank/DDBJ whole genome shotgun (WGS) entry which is preliminary data.</text>
</comment>
<dbReference type="Proteomes" id="UP001139104">
    <property type="component" value="Unassembled WGS sequence"/>
</dbReference>
<dbReference type="RefSeq" id="WP_243068059.1">
    <property type="nucleotide sequence ID" value="NZ_JAIVFP010000001.1"/>
</dbReference>
<keyword evidence="2" id="KW-1185">Reference proteome</keyword>
<gene>
    <name evidence="1" type="ORF">K2U94_15505</name>
</gene>
<dbReference type="EMBL" id="JAIVFP010000001">
    <property type="protein sequence ID" value="MCI4684149.1"/>
    <property type="molecule type" value="Genomic_DNA"/>
</dbReference>
<sequence length="169" mass="18273">MTFPAPFRVFSPFSSTTIIVPRAGARPLRVETVKARAAAPKTGSFGLSAEPRPAAQKITVRVPVPPPASVLYVPTPKGLVRSESYEEWLDQAARRLNAQKPGRIGAIYALDVIAPRNARTRQFGALERPLVELLARCRIVRRGLPPEKFSATYGAGAELALTISNFPAA</sequence>
<proteinExistence type="predicted"/>
<reference evidence="1" key="1">
    <citation type="journal article" date="2022" name="ISME J.">
        <title>Identification of active gaseous-alkane degraders at natural gas seeps.</title>
        <authorList>
            <person name="Farhan Ul Haque M."/>
            <person name="Hernandez M."/>
            <person name="Crombie A.T."/>
            <person name="Murrell J.C."/>
        </authorList>
    </citation>
    <scope>NUCLEOTIDE SEQUENCE</scope>
    <source>
        <strain evidence="1">PC2</strain>
    </source>
</reference>
<evidence type="ECO:0000313" key="2">
    <source>
        <dbReference type="Proteomes" id="UP001139104"/>
    </source>
</evidence>
<organism evidence="1 2">
    <name type="scientific">Candidatus Rhodoblastus alkanivorans</name>
    <dbReference type="NCBI Taxonomy" id="2954117"/>
    <lineage>
        <taxon>Bacteria</taxon>
        <taxon>Pseudomonadati</taxon>
        <taxon>Pseudomonadota</taxon>
        <taxon>Alphaproteobacteria</taxon>
        <taxon>Hyphomicrobiales</taxon>
        <taxon>Rhodoblastaceae</taxon>
        <taxon>Rhodoblastus</taxon>
    </lineage>
</organism>
<accession>A0ABS9Z8Y1</accession>
<protein>
    <submittedName>
        <fullName evidence="1">Uncharacterized protein</fullName>
    </submittedName>
</protein>
<name>A0ABS9Z8Y1_9HYPH</name>